<keyword evidence="3" id="KW-1185">Reference proteome</keyword>
<feature type="compositionally biased region" description="Basic and acidic residues" evidence="1">
    <location>
        <begin position="351"/>
        <end position="369"/>
    </location>
</feature>
<gene>
    <name evidence="2" type="ORF">Tco_0625312</name>
</gene>
<organism evidence="2 3">
    <name type="scientific">Tanacetum coccineum</name>
    <dbReference type="NCBI Taxonomy" id="301880"/>
    <lineage>
        <taxon>Eukaryota</taxon>
        <taxon>Viridiplantae</taxon>
        <taxon>Streptophyta</taxon>
        <taxon>Embryophyta</taxon>
        <taxon>Tracheophyta</taxon>
        <taxon>Spermatophyta</taxon>
        <taxon>Magnoliopsida</taxon>
        <taxon>eudicotyledons</taxon>
        <taxon>Gunneridae</taxon>
        <taxon>Pentapetalae</taxon>
        <taxon>asterids</taxon>
        <taxon>campanulids</taxon>
        <taxon>Asterales</taxon>
        <taxon>Asteraceae</taxon>
        <taxon>Asteroideae</taxon>
        <taxon>Anthemideae</taxon>
        <taxon>Anthemidinae</taxon>
        <taxon>Tanacetum</taxon>
    </lineage>
</organism>
<feature type="region of interest" description="Disordered" evidence="1">
    <location>
        <begin position="333"/>
        <end position="387"/>
    </location>
</feature>
<evidence type="ECO:0000313" key="2">
    <source>
        <dbReference type="EMBL" id="GJS51950.1"/>
    </source>
</evidence>
<comment type="caution">
    <text evidence="2">The sequence shown here is derived from an EMBL/GenBank/DDBJ whole genome shotgun (WGS) entry which is preliminary data.</text>
</comment>
<name>A0ABQ4WGH2_9ASTR</name>
<reference evidence="2" key="1">
    <citation type="journal article" date="2022" name="Int. J. Mol. Sci.">
        <title>Draft Genome of Tanacetum Coccineum: Genomic Comparison of Closely Related Tanacetum-Family Plants.</title>
        <authorList>
            <person name="Yamashiro T."/>
            <person name="Shiraishi A."/>
            <person name="Nakayama K."/>
            <person name="Satake H."/>
        </authorList>
    </citation>
    <scope>NUCLEOTIDE SEQUENCE</scope>
</reference>
<feature type="region of interest" description="Disordered" evidence="1">
    <location>
        <begin position="263"/>
        <end position="287"/>
    </location>
</feature>
<protein>
    <submittedName>
        <fullName evidence="2">Uncharacterized protein</fullName>
    </submittedName>
</protein>
<dbReference type="Proteomes" id="UP001151760">
    <property type="component" value="Unassembled WGS sequence"/>
</dbReference>
<reference evidence="2" key="2">
    <citation type="submission" date="2022-01" db="EMBL/GenBank/DDBJ databases">
        <authorList>
            <person name="Yamashiro T."/>
            <person name="Shiraishi A."/>
            <person name="Satake H."/>
            <person name="Nakayama K."/>
        </authorList>
    </citation>
    <scope>NUCLEOTIDE SEQUENCE</scope>
</reference>
<sequence length="576" mass="65842">MLKEPTVERATTTAASLDAAQASGNITKTQSTVIPNVPLPQGIGAGGSPRCQEATGGFIAQTSKVEILEVDLKQTKQVYGAAYTKLIMKVKKLEKTVKTSQARKREKIVVLDDEEDLEDSSKQGRIIEEIDQDAGVTLVTPTHSQEDQPEDQLGVFSAAKVLADVAKNVHTYTRRRRAVSTGSGRISTASRLFSTAEESVSTAGASMPVSTAGTVQEVNKDKGKGIMTKFKPEQTKTKLQQRQERSGYRAVVRIGKNKMMKKKRKKGRRERYFSQQRAEERRNKPLTQAQQRTYMSNYIKHMGSHTLQQLKRLSFDELKALFETTMRRVQTFHPIESEGDKTVPELTTGSSKRDAEVELDHEGSKKQKTNEASGSVQEQPEEEETKLPQEDLQQMMMVVPVEEVYVEALQVKYPIIDWEVYSEDTRRYWKIIRVGNHTEAYQIFAEMLKKFDRDDLVKLWDLVKERFSTTEPIDDKEKELWVELKRLFEPDSDDTLWKLQRYMHDPLVWKFYDTCGVHHVSSVKGHDIFILVEKEYPLTGGFITMILANKLQVNQYSEMANELLRKIFLQANKLRH</sequence>
<accession>A0ABQ4WGH2</accession>
<proteinExistence type="predicted"/>
<evidence type="ECO:0000256" key="1">
    <source>
        <dbReference type="SAM" id="MobiDB-lite"/>
    </source>
</evidence>
<evidence type="ECO:0000313" key="3">
    <source>
        <dbReference type="Proteomes" id="UP001151760"/>
    </source>
</evidence>
<dbReference type="EMBL" id="BQNB010008621">
    <property type="protein sequence ID" value="GJS51950.1"/>
    <property type="molecule type" value="Genomic_DNA"/>
</dbReference>